<sequence length="362" mass="42338">MSGGTTTKGKNKKQPENPSKMTKQTLSMEATGELAREASLDSISLQIRTLTAEIKTELQANKEEITTEMRKELSEFKRDINKLLDNMDKEIKEQTERIQDGETRTEELEQWSYDANKAIQHMLQQQKYMEDKLEDFEARARRNNLRVYGIKESKEAKPSELKDMIEGWLKKELGLEDDLQIQRVNRAQAPKPREGQTLRSIIIQFQQSKTKDMILYKAWEKKKMTFEGEGVYFDHDYTAKVLQQRKAYLPIKKKLKSMKIRFQTPYTKMRIFWEDGMKIYNNAEAAARDLKTRGCEVEGFQMAEEGIHKDKETNVKGLASWKQVGDIGTMKDRVRERLQEYELRRKKTDGGEETRGSIAQEK</sequence>
<dbReference type="Gene3D" id="3.30.70.1820">
    <property type="entry name" value="L1 transposable element, RRM domain"/>
    <property type="match status" value="1"/>
</dbReference>
<feature type="region of interest" description="Disordered" evidence="2">
    <location>
        <begin position="343"/>
        <end position="362"/>
    </location>
</feature>
<dbReference type="InterPro" id="IPR004244">
    <property type="entry name" value="Transposase_22"/>
</dbReference>
<proteinExistence type="predicted"/>
<reference evidence="3" key="2">
    <citation type="submission" date="2016-06" db="EMBL/GenBank/DDBJ databases">
        <title>The genome of a short-lived fish provides insights into sex chromosome evolution and the genetic control of aging.</title>
        <authorList>
            <person name="Reichwald K."/>
            <person name="Felder M."/>
            <person name="Petzold A."/>
            <person name="Koch P."/>
            <person name="Groth M."/>
            <person name="Platzer M."/>
        </authorList>
    </citation>
    <scope>NUCLEOTIDE SEQUENCE</scope>
    <source>
        <tissue evidence="3">Brain</tissue>
    </source>
</reference>
<evidence type="ECO:0000313" key="3">
    <source>
        <dbReference type="EMBL" id="SBQ78697.1"/>
    </source>
</evidence>
<keyword evidence="1" id="KW-0175">Coiled coil</keyword>
<dbReference type="PANTHER" id="PTHR11505">
    <property type="entry name" value="L1 TRANSPOSABLE ELEMENT-RELATED"/>
    <property type="match status" value="1"/>
</dbReference>
<protein>
    <recommendedName>
        <fullName evidence="4">L1 transposable element RRM domain-containing protein</fullName>
    </recommendedName>
</protein>
<dbReference type="AlphaFoldDB" id="A0A1A8H5U9"/>
<evidence type="ECO:0008006" key="4">
    <source>
        <dbReference type="Google" id="ProtNLM"/>
    </source>
</evidence>
<feature type="coiled-coil region" evidence="1">
    <location>
        <begin position="55"/>
        <end position="104"/>
    </location>
</feature>
<feature type="compositionally biased region" description="Polar residues" evidence="2">
    <location>
        <begin position="16"/>
        <end position="28"/>
    </location>
</feature>
<feature type="region of interest" description="Disordered" evidence="2">
    <location>
        <begin position="1"/>
        <end position="33"/>
    </location>
</feature>
<evidence type="ECO:0000256" key="1">
    <source>
        <dbReference type="SAM" id="Coils"/>
    </source>
</evidence>
<evidence type="ECO:0000256" key="2">
    <source>
        <dbReference type="SAM" id="MobiDB-lite"/>
    </source>
</evidence>
<name>A0A1A8H5U9_9TELE</name>
<dbReference type="EMBL" id="HAEC01010481">
    <property type="protein sequence ID" value="SBQ78697.1"/>
    <property type="molecule type" value="Transcribed_RNA"/>
</dbReference>
<accession>A0A1A8H5U9</accession>
<reference evidence="3" key="1">
    <citation type="submission" date="2016-05" db="EMBL/GenBank/DDBJ databases">
        <authorList>
            <person name="Lavstsen T."/>
            <person name="Jespersen J.S."/>
        </authorList>
    </citation>
    <scope>NUCLEOTIDE SEQUENCE</scope>
    <source>
        <tissue evidence="3">Brain</tissue>
    </source>
</reference>
<organism evidence="3">
    <name type="scientific">Nothobranchius korthausae</name>
    <dbReference type="NCBI Taxonomy" id="1143690"/>
    <lineage>
        <taxon>Eukaryota</taxon>
        <taxon>Metazoa</taxon>
        <taxon>Chordata</taxon>
        <taxon>Craniata</taxon>
        <taxon>Vertebrata</taxon>
        <taxon>Euteleostomi</taxon>
        <taxon>Actinopterygii</taxon>
        <taxon>Neopterygii</taxon>
        <taxon>Teleostei</taxon>
        <taxon>Neoteleostei</taxon>
        <taxon>Acanthomorphata</taxon>
        <taxon>Ovalentaria</taxon>
        <taxon>Atherinomorphae</taxon>
        <taxon>Cyprinodontiformes</taxon>
        <taxon>Nothobranchiidae</taxon>
        <taxon>Nothobranchius</taxon>
    </lineage>
</organism>
<gene>
    <name evidence="3" type="primary">AL935274.1</name>
</gene>